<evidence type="ECO:0000256" key="1">
    <source>
        <dbReference type="PROSITE-ProRule" id="PRU01211"/>
    </source>
</evidence>
<dbReference type="Proteomes" id="UP000278756">
    <property type="component" value="Chromosome 1"/>
</dbReference>
<dbReference type="InterPro" id="IPR024079">
    <property type="entry name" value="MetalloPept_cat_dom_sf"/>
</dbReference>
<keyword evidence="1" id="KW-0479">Metal-binding</keyword>
<feature type="binding site" evidence="1">
    <location>
        <position position="108"/>
    </location>
    <ligand>
        <name>Zn(2+)</name>
        <dbReference type="ChEBI" id="CHEBI:29105"/>
        <note>catalytic</note>
    </ligand>
</feature>
<dbReference type="Gene3D" id="3.40.390.10">
    <property type="entry name" value="Collagenase (Catalytic Domain)"/>
    <property type="match status" value="1"/>
</dbReference>
<feature type="domain" description="Peptidase M12A" evidence="2">
    <location>
        <begin position="1"/>
        <end position="237"/>
    </location>
</feature>
<dbReference type="PANTHER" id="PTHR10127:SF850">
    <property type="entry name" value="METALLOENDOPEPTIDASE"/>
    <property type="match status" value="1"/>
</dbReference>
<evidence type="ECO:0000313" key="3">
    <source>
        <dbReference type="EMBL" id="BBF80518.1"/>
    </source>
</evidence>
<dbReference type="InterPro" id="IPR001506">
    <property type="entry name" value="Peptidase_M12A"/>
</dbReference>
<dbReference type="Pfam" id="PF01400">
    <property type="entry name" value="Astacin"/>
    <property type="match status" value="1"/>
</dbReference>
<name>A0A3G9G858_9CAUL</name>
<dbReference type="PRINTS" id="PR00480">
    <property type="entry name" value="ASTACIN"/>
</dbReference>
<keyword evidence="1" id="KW-0645">Protease</keyword>
<proteinExistence type="predicted"/>
<keyword evidence="1" id="KW-0378">Hydrolase</keyword>
<accession>A0A3G9G858</accession>
<dbReference type="GO" id="GO:0008270">
    <property type="term" value="F:zinc ion binding"/>
    <property type="evidence" value="ECO:0007669"/>
    <property type="project" value="UniProtKB-UniRule"/>
</dbReference>
<dbReference type="AlphaFoldDB" id="A0A3G9G858"/>
<dbReference type="GO" id="GO:0006508">
    <property type="term" value="P:proteolysis"/>
    <property type="evidence" value="ECO:0007669"/>
    <property type="project" value="UniProtKB-KW"/>
</dbReference>
<dbReference type="EMBL" id="AP018827">
    <property type="protein sequence ID" value="BBF80518.1"/>
    <property type="molecule type" value="Genomic_DNA"/>
</dbReference>
<feature type="binding site" evidence="1">
    <location>
        <position position="114"/>
    </location>
    <ligand>
        <name>Zn(2+)</name>
        <dbReference type="ChEBI" id="CHEBI:29105"/>
        <note>catalytic</note>
    </ligand>
</feature>
<reference evidence="4" key="2">
    <citation type="journal article" date="2017" name="Plant Physiol. Biochem.">
        <title>Differential oxidative and antioxidative response of duckweed Lemna minor toward plant growth promoting/inhibiting bacteria.</title>
        <authorList>
            <person name="Ishizawa H."/>
            <person name="Kuroda M."/>
            <person name="Morikawa M."/>
            <person name="Ike M."/>
        </authorList>
    </citation>
    <scope>NUCLEOTIDE SEQUENCE [LARGE SCALE GENOMIC DNA]</scope>
    <source>
        <strain evidence="4">M6</strain>
    </source>
</reference>
<dbReference type="PANTHER" id="PTHR10127">
    <property type="entry name" value="DISCOIDIN, CUB, EGF, LAMININ , AND ZINC METALLOPROTEASE DOMAIN CONTAINING"/>
    <property type="match status" value="1"/>
</dbReference>
<evidence type="ECO:0000313" key="4">
    <source>
        <dbReference type="Proteomes" id="UP000278756"/>
    </source>
</evidence>
<organism evidence="3 4">
    <name type="scientific">Asticcacaulis excentricus</name>
    <dbReference type="NCBI Taxonomy" id="78587"/>
    <lineage>
        <taxon>Bacteria</taxon>
        <taxon>Pseudomonadati</taxon>
        <taxon>Pseudomonadota</taxon>
        <taxon>Alphaproteobacteria</taxon>
        <taxon>Caulobacterales</taxon>
        <taxon>Caulobacteraceae</taxon>
        <taxon>Asticcacaulis</taxon>
    </lineage>
</organism>
<dbReference type="SUPFAM" id="SSF55486">
    <property type="entry name" value="Metalloproteases ('zincins'), catalytic domain"/>
    <property type="match status" value="1"/>
</dbReference>
<evidence type="ECO:0000259" key="2">
    <source>
        <dbReference type="PROSITE" id="PS51864"/>
    </source>
</evidence>
<gene>
    <name evidence="3" type="ORF">EM6_1102</name>
</gene>
<comment type="cofactor">
    <cofactor evidence="1">
        <name>Zn(2+)</name>
        <dbReference type="ChEBI" id="CHEBI:29105"/>
    </cofactor>
    <text evidence="1">Binds 1 zinc ion per subunit.</text>
</comment>
<keyword evidence="1" id="KW-0482">Metalloprotease</keyword>
<dbReference type="OrthoDB" id="9783144at2"/>
<feature type="active site" evidence="1">
    <location>
        <position position="105"/>
    </location>
</feature>
<dbReference type="InterPro" id="IPR006026">
    <property type="entry name" value="Peptidase_Metallo"/>
</dbReference>
<dbReference type="GO" id="GO:0004222">
    <property type="term" value="F:metalloendopeptidase activity"/>
    <property type="evidence" value="ECO:0007669"/>
    <property type="project" value="UniProtKB-UniRule"/>
</dbReference>
<dbReference type="PROSITE" id="PS51864">
    <property type="entry name" value="ASTACIN"/>
    <property type="match status" value="1"/>
</dbReference>
<comment type="caution">
    <text evidence="1">Lacks conserved residue(s) required for the propagation of feature annotation.</text>
</comment>
<dbReference type="SMART" id="SM00235">
    <property type="entry name" value="ZnMc"/>
    <property type="match status" value="1"/>
</dbReference>
<sequence>MDGVRPWSGGAVPYHFEPALLQQAGAKGADCREWSRWRAGPAKQACQAMAEWTRVSGVRFVPDAKRLDSVSIVRGAATTGTIGRLPAGNRVTIEPGVTYGSVLHEFGHVLGLMHEHQRPDRDDYLRFEPFLTALLQRCTFLTEVCRDVRLAFPKVGVRAKTDYDPCSLMHYLANQAPRHPQDKRWARIFSLTDKGQARLKTCQGQFAALPARCRKVGQKCAVSKLDAELVRRFNGVVD</sequence>
<keyword evidence="1" id="KW-0862">Zinc</keyword>
<protein>
    <recommendedName>
        <fullName evidence="2">Peptidase M12A domain-containing protein</fullName>
    </recommendedName>
</protein>
<reference evidence="4" key="1">
    <citation type="journal article" date="2017" name="Biotechnol. Biofuels">
        <title>Evaluation of environmental bacterial communities as a factor affecting the growth of duckweed Lemna minor.</title>
        <authorList>
            <person name="Ishizawa H."/>
            <person name="Kuroda M."/>
            <person name="Morikawa M."/>
            <person name="Ike M."/>
        </authorList>
    </citation>
    <scope>NUCLEOTIDE SEQUENCE [LARGE SCALE GENOMIC DNA]</scope>
    <source>
        <strain evidence="4">M6</strain>
    </source>
</reference>
<feature type="binding site" evidence="1">
    <location>
        <position position="104"/>
    </location>
    <ligand>
        <name>Zn(2+)</name>
        <dbReference type="ChEBI" id="CHEBI:29105"/>
        <note>catalytic</note>
    </ligand>
</feature>